<feature type="compositionally biased region" description="Basic and acidic residues" evidence="1">
    <location>
        <begin position="31"/>
        <end position="41"/>
    </location>
</feature>
<organism evidence="2 3">
    <name type="scientific">Streptomyces globisporus</name>
    <dbReference type="NCBI Taxonomy" id="1908"/>
    <lineage>
        <taxon>Bacteria</taxon>
        <taxon>Bacillati</taxon>
        <taxon>Actinomycetota</taxon>
        <taxon>Actinomycetes</taxon>
        <taxon>Kitasatosporales</taxon>
        <taxon>Streptomycetaceae</taxon>
        <taxon>Streptomyces</taxon>
    </lineage>
</organism>
<keyword evidence="3" id="KW-1185">Reference proteome</keyword>
<evidence type="ECO:0000313" key="3">
    <source>
        <dbReference type="Proteomes" id="UP001154015"/>
    </source>
</evidence>
<evidence type="ECO:0000313" key="2">
    <source>
        <dbReference type="EMBL" id="CAH9413620.1"/>
    </source>
</evidence>
<reference evidence="2" key="1">
    <citation type="submission" date="2022-03" db="EMBL/GenBank/DDBJ databases">
        <authorList>
            <person name="Leyn A S."/>
        </authorList>
    </citation>
    <scope>NUCLEOTIDE SEQUENCE</scope>
    <source>
        <strain evidence="2">Streptomyces globisporus 4-3</strain>
    </source>
</reference>
<protein>
    <submittedName>
        <fullName evidence="2">Uncharacterized protein</fullName>
    </submittedName>
</protein>
<proteinExistence type="predicted"/>
<name>A0ABM9GQF9_STRGL</name>
<evidence type="ECO:0000256" key="1">
    <source>
        <dbReference type="SAM" id="MobiDB-lite"/>
    </source>
</evidence>
<comment type="caution">
    <text evidence="2">The sequence shown here is derived from an EMBL/GenBank/DDBJ whole genome shotgun (WGS) entry which is preliminary data.</text>
</comment>
<dbReference type="EMBL" id="CAKXYP010000002">
    <property type="protein sequence ID" value="CAH9413620.1"/>
    <property type="molecule type" value="Genomic_DNA"/>
</dbReference>
<accession>A0ABM9GQF9</accession>
<feature type="region of interest" description="Disordered" evidence="1">
    <location>
        <begin position="1"/>
        <end position="55"/>
    </location>
</feature>
<sequence>MTPAAPRSPRVPRTTLRPDERSHLHRTTRTPGREPWREPGRARPQSGRQHRTGRP</sequence>
<dbReference type="Proteomes" id="UP001154015">
    <property type="component" value="Unassembled WGS sequence"/>
</dbReference>
<gene>
    <name evidence="2" type="ORF">SGL43_00619</name>
</gene>